<feature type="transmembrane region" description="Helical" evidence="1">
    <location>
        <begin position="114"/>
        <end position="133"/>
    </location>
</feature>
<dbReference type="PANTHER" id="PTHR43471:SF1">
    <property type="entry name" value="ABC TRANSPORTER PERMEASE PROTEIN NOSY-RELATED"/>
    <property type="match status" value="1"/>
</dbReference>
<keyword evidence="1" id="KW-0472">Membrane</keyword>
<dbReference type="EMBL" id="UINC01025080">
    <property type="protein sequence ID" value="SVA99997.1"/>
    <property type="molecule type" value="Genomic_DNA"/>
</dbReference>
<name>A0A382AG94_9ZZZZ</name>
<gene>
    <name evidence="2" type="ORF">METZ01_LOCUS152851</name>
</gene>
<accession>A0A382AG94</accession>
<dbReference type="Pfam" id="PF12040">
    <property type="entry name" value="DUF3526"/>
    <property type="match status" value="1"/>
</dbReference>
<evidence type="ECO:0000313" key="2">
    <source>
        <dbReference type="EMBL" id="SVA99997.1"/>
    </source>
</evidence>
<protein>
    <recommendedName>
        <fullName evidence="3">ABC-2 type transporter domain-containing protein</fullName>
    </recommendedName>
</protein>
<dbReference type="GO" id="GO:0005886">
    <property type="term" value="C:plasma membrane"/>
    <property type="evidence" value="ECO:0007669"/>
    <property type="project" value="UniProtKB-SubCell"/>
</dbReference>
<feature type="transmembrane region" description="Helical" evidence="1">
    <location>
        <begin position="323"/>
        <end position="342"/>
    </location>
</feature>
<dbReference type="PANTHER" id="PTHR43471">
    <property type="entry name" value="ABC TRANSPORTER PERMEASE"/>
    <property type="match status" value="1"/>
</dbReference>
<organism evidence="2">
    <name type="scientific">marine metagenome</name>
    <dbReference type="NCBI Taxonomy" id="408172"/>
    <lineage>
        <taxon>unclassified sequences</taxon>
        <taxon>metagenomes</taxon>
        <taxon>ecological metagenomes</taxon>
    </lineage>
</organism>
<dbReference type="Pfam" id="PF12679">
    <property type="entry name" value="ABC2_membrane_2"/>
    <property type="match status" value="1"/>
</dbReference>
<sequence>MTLQLLMPLMLILLGFSAFAGERDAGTLRQLVSLGIGGNTLLWGKLLGVLVTVSLILVPYIVICGFVLTFVEGAGSVELGMRGWLLCLAYSLYSLTYMFLIMGVSAAARTAKSALVILVGFWAFASFIIPRAATDISKVLTPTPEYAQFYKSVKDTSLSGLKGAKGDVALPRRAHLAKVRQSLFDQYDVDSVEDLPVYWTAVSMQTIEERDYIINDQLMEKLRQSFQIQHRQRDIVGFLSPALALRSVSMALAGTSLVDQEEFIRSAHQYRINMIRDMNTELINNATMGDALYIAGSDTFSIVEPYRYRAPSMRESLAPLKHNIVISVLWFCLAWLFALTSTRRMAVL</sequence>
<dbReference type="GO" id="GO:0140359">
    <property type="term" value="F:ABC-type transporter activity"/>
    <property type="evidence" value="ECO:0007669"/>
    <property type="project" value="InterPro"/>
</dbReference>
<keyword evidence="1" id="KW-0812">Transmembrane</keyword>
<feature type="transmembrane region" description="Helical" evidence="1">
    <location>
        <begin position="83"/>
        <end position="108"/>
    </location>
</feature>
<evidence type="ECO:0008006" key="3">
    <source>
        <dbReference type="Google" id="ProtNLM"/>
    </source>
</evidence>
<evidence type="ECO:0000256" key="1">
    <source>
        <dbReference type="SAM" id="Phobius"/>
    </source>
</evidence>
<feature type="transmembrane region" description="Helical" evidence="1">
    <location>
        <begin position="44"/>
        <end position="71"/>
    </location>
</feature>
<dbReference type="AlphaFoldDB" id="A0A382AG94"/>
<keyword evidence="1" id="KW-1133">Transmembrane helix</keyword>
<reference evidence="2" key="1">
    <citation type="submission" date="2018-05" db="EMBL/GenBank/DDBJ databases">
        <authorList>
            <person name="Lanie J.A."/>
            <person name="Ng W.-L."/>
            <person name="Kazmierczak K.M."/>
            <person name="Andrzejewski T.M."/>
            <person name="Davidsen T.M."/>
            <person name="Wayne K.J."/>
            <person name="Tettelin H."/>
            <person name="Glass J.I."/>
            <person name="Rusch D."/>
            <person name="Podicherti R."/>
            <person name="Tsui H.-C.T."/>
            <person name="Winkler M.E."/>
        </authorList>
    </citation>
    <scope>NUCLEOTIDE SEQUENCE</scope>
</reference>
<proteinExistence type="predicted"/>
<dbReference type="InterPro" id="IPR021913">
    <property type="entry name" value="DUF3526"/>
</dbReference>